<dbReference type="AlphaFoldDB" id="A0A380U492"/>
<name>A0A380U492_ACTLI</name>
<evidence type="ECO:0000256" key="2">
    <source>
        <dbReference type="SAM" id="SignalP"/>
    </source>
</evidence>
<dbReference type="Pfam" id="PF17311">
    <property type="entry name" value="DUF5358"/>
    <property type="match status" value="1"/>
</dbReference>
<evidence type="ECO:0000313" key="4">
    <source>
        <dbReference type="Proteomes" id="UP000254253"/>
    </source>
</evidence>
<accession>A0A380U492</accession>
<dbReference type="PROSITE" id="PS51257">
    <property type="entry name" value="PROKAR_LIPOPROTEIN"/>
    <property type="match status" value="1"/>
</dbReference>
<dbReference type="RefSeq" id="WP_115591010.1">
    <property type="nucleotide sequence ID" value="NZ_UFRN01000002.1"/>
</dbReference>
<dbReference type="Proteomes" id="UP000254253">
    <property type="component" value="Unassembled WGS sequence"/>
</dbReference>
<feature type="chain" id="PRO_5017028847" description="Lipoprotein" evidence="2">
    <location>
        <begin position="25"/>
        <end position="236"/>
    </location>
</feature>
<sequence>MKKLTFKSITLALTLMLAACGSHKDTNVSGLSEPEYKISDADMNKWIIEKNKVEQCLFPRKGSAKNSKLSESNRFVYQMAAYNRTLSQIIGEDDYQTLMQDPASQQYLAERLAKLGHSKSVKIEKKWCNELRADYQKFNKATKTAKSAAKKATGKSKQAKKTVNKKSQKVARKEAEEKDIPYIGGINERVQDTSSMKASARGRANTAEDNSYQEPKAPNGRIKVNWDPVKNEVYSY</sequence>
<evidence type="ECO:0008006" key="5">
    <source>
        <dbReference type="Google" id="ProtNLM"/>
    </source>
</evidence>
<keyword evidence="2" id="KW-0732">Signal</keyword>
<reference evidence="3 4" key="1">
    <citation type="submission" date="2018-06" db="EMBL/GenBank/DDBJ databases">
        <authorList>
            <consortium name="Pathogen Informatics"/>
            <person name="Doyle S."/>
        </authorList>
    </citation>
    <scope>NUCLEOTIDE SEQUENCE [LARGE SCALE GENOMIC DNA]</scope>
    <source>
        <strain evidence="3 4">NCTC4191</strain>
    </source>
</reference>
<evidence type="ECO:0000313" key="3">
    <source>
        <dbReference type="EMBL" id="SUT96103.1"/>
    </source>
</evidence>
<feature type="compositionally biased region" description="Basic residues" evidence="1">
    <location>
        <begin position="148"/>
        <end position="170"/>
    </location>
</feature>
<protein>
    <recommendedName>
        <fullName evidence="5">Lipoprotein</fullName>
    </recommendedName>
</protein>
<proteinExistence type="predicted"/>
<dbReference type="InterPro" id="IPR035279">
    <property type="entry name" value="DUF5358"/>
</dbReference>
<feature type="signal peptide" evidence="2">
    <location>
        <begin position="1"/>
        <end position="24"/>
    </location>
</feature>
<feature type="compositionally biased region" description="Basic and acidic residues" evidence="1">
    <location>
        <begin position="171"/>
        <end position="180"/>
    </location>
</feature>
<keyword evidence="4" id="KW-1185">Reference proteome</keyword>
<organism evidence="3 4">
    <name type="scientific">Actinobacillus lignieresii</name>
    <dbReference type="NCBI Taxonomy" id="720"/>
    <lineage>
        <taxon>Bacteria</taxon>
        <taxon>Pseudomonadati</taxon>
        <taxon>Pseudomonadota</taxon>
        <taxon>Gammaproteobacteria</taxon>
        <taxon>Pasteurellales</taxon>
        <taxon>Pasteurellaceae</taxon>
        <taxon>Actinobacillus</taxon>
    </lineage>
</organism>
<feature type="region of interest" description="Disordered" evidence="1">
    <location>
        <begin position="142"/>
        <end position="224"/>
    </location>
</feature>
<gene>
    <name evidence="3" type="ORF">NCTC4191_02110</name>
</gene>
<evidence type="ECO:0000256" key="1">
    <source>
        <dbReference type="SAM" id="MobiDB-lite"/>
    </source>
</evidence>
<dbReference type="EMBL" id="UFRN01000002">
    <property type="protein sequence ID" value="SUT96103.1"/>
    <property type="molecule type" value="Genomic_DNA"/>
</dbReference>